<evidence type="ECO:0000313" key="1">
    <source>
        <dbReference type="EMBL" id="CBK23600.2"/>
    </source>
</evidence>
<accession>D8M601</accession>
<gene>
    <name evidence="1" type="ORF">GSBLH_T00003440001</name>
</gene>
<keyword evidence="2" id="KW-1185">Reference proteome</keyword>
<organism evidence="1">
    <name type="scientific">Blastocystis hominis</name>
    <dbReference type="NCBI Taxonomy" id="12968"/>
    <lineage>
        <taxon>Eukaryota</taxon>
        <taxon>Sar</taxon>
        <taxon>Stramenopiles</taxon>
        <taxon>Bigyra</taxon>
        <taxon>Opalozoa</taxon>
        <taxon>Opalinata</taxon>
        <taxon>Blastocystidae</taxon>
        <taxon>Blastocystis</taxon>
    </lineage>
</organism>
<dbReference type="AlphaFoldDB" id="D8M601"/>
<name>D8M601_BLAHO</name>
<evidence type="ECO:0000313" key="2">
    <source>
        <dbReference type="Proteomes" id="UP000008312"/>
    </source>
</evidence>
<proteinExistence type="predicted"/>
<dbReference type="RefSeq" id="XP_012897648.1">
    <property type="nucleotide sequence ID" value="XM_013042194.1"/>
</dbReference>
<dbReference type="Proteomes" id="UP000008312">
    <property type="component" value="Unassembled WGS sequence"/>
</dbReference>
<dbReference type="GeneID" id="24920541"/>
<protein>
    <submittedName>
        <fullName evidence="1">Uncharacterized protein</fullName>
    </submittedName>
</protein>
<dbReference type="EMBL" id="FN668661">
    <property type="protein sequence ID" value="CBK23600.2"/>
    <property type="molecule type" value="Genomic_DNA"/>
</dbReference>
<reference evidence="1" key="1">
    <citation type="submission" date="2010-02" db="EMBL/GenBank/DDBJ databases">
        <title>Sequencing and annotation of the Blastocystis hominis genome.</title>
        <authorList>
            <person name="Wincker P."/>
        </authorList>
    </citation>
    <scope>NUCLEOTIDE SEQUENCE</scope>
    <source>
        <strain evidence="1">Singapore isolate B</strain>
    </source>
</reference>
<sequence length="309" mass="35872">MPFTFSGKYTESNFFKLIFTQCTKCSSLKNTYYPKIQTRQVRIVQCISSNCDEMACFGCFVFHSFHHFTSFYGFFFVSHCFKSIEFLKVQISFISEWVVLQKPEYTASSPIEFVDTAHKGICIMIYTIITFFCHDSISRRTCYERHSIFAAHQLINCRYVIKCITDVKPFPYGLSINIPVSEFQYGREPFTLHNFSISQDFLCDKLINHVSFLIFLSSTQIKNNEQNRIVTKRSIHSQVISAVVNIINLFHCIFSIRLIIESNTTQCSLINTGDIADRLCQFSISLVKCSIPNHSIYFLLWNCIRIGID</sequence>
<dbReference type="InParanoid" id="D8M601"/>